<dbReference type="RefSeq" id="XP_055867230.1">
    <property type="nucleotide sequence ID" value="XM_056011255.1"/>
</dbReference>
<dbReference type="RefSeq" id="XP_055867231.1">
    <property type="nucleotide sequence ID" value="XM_056011256.1"/>
</dbReference>
<organism evidence="1 3">
    <name type="scientific">Biomphalaria glabrata</name>
    <name type="common">Bloodfluke planorb</name>
    <name type="synonym">Freshwater snail</name>
    <dbReference type="NCBI Taxonomy" id="6526"/>
    <lineage>
        <taxon>Eukaryota</taxon>
        <taxon>Metazoa</taxon>
        <taxon>Spiralia</taxon>
        <taxon>Lophotrochozoa</taxon>
        <taxon>Mollusca</taxon>
        <taxon>Gastropoda</taxon>
        <taxon>Heterobranchia</taxon>
        <taxon>Euthyneura</taxon>
        <taxon>Panpulmonata</taxon>
        <taxon>Hygrophila</taxon>
        <taxon>Lymnaeoidea</taxon>
        <taxon>Planorbidae</taxon>
        <taxon>Biomphalaria</taxon>
    </lineage>
</organism>
<keyword evidence="1" id="KW-1185">Reference proteome</keyword>
<dbReference type="GeneID" id="106068508"/>
<accession>A0A9W2YWZ2</accession>
<evidence type="ECO:0000313" key="2">
    <source>
        <dbReference type="RefSeq" id="XP_055867230.1"/>
    </source>
</evidence>
<name>A0A9W2YWZ2_BIOGL</name>
<dbReference type="AlphaFoldDB" id="A0A9W2YWZ2"/>
<dbReference type="Proteomes" id="UP001165740">
    <property type="component" value="Chromosome 14"/>
</dbReference>
<evidence type="ECO:0000313" key="3">
    <source>
        <dbReference type="RefSeq" id="XP_055867231.1"/>
    </source>
</evidence>
<gene>
    <name evidence="2 3" type="primary">LOC106068508</name>
</gene>
<proteinExistence type="predicted"/>
<evidence type="ECO:0000313" key="1">
    <source>
        <dbReference type="Proteomes" id="UP001165740"/>
    </source>
</evidence>
<protein>
    <submittedName>
        <fullName evidence="2 3">Uncharacterized protein LOC106068508</fullName>
    </submittedName>
</protein>
<dbReference type="OrthoDB" id="10336483at2759"/>
<reference evidence="2 3" key="1">
    <citation type="submission" date="2025-04" db="UniProtKB">
        <authorList>
            <consortium name="RefSeq"/>
        </authorList>
    </citation>
    <scope>IDENTIFICATION</scope>
</reference>
<sequence length="110" mass="12463">MSQCSFESCVEDGSRKVKVRSLYDQTFLDVDIDIFHQGLPHKVKTVQEVKTSILKVIGPGTNPDHYIMTGVKGEDLVTMDESTPITTYDDYLNCNTSYLEFQLKSATYSR</sequence>